<feature type="region of interest" description="Disordered" evidence="1">
    <location>
        <begin position="217"/>
        <end position="236"/>
    </location>
</feature>
<organism evidence="3">
    <name type="scientific">Gibberella zeae</name>
    <name type="common">Wheat head blight fungus</name>
    <name type="synonym">Fusarium graminearum</name>
    <dbReference type="NCBI Taxonomy" id="5518"/>
    <lineage>
        <taxon>Eukaryota</taxon>
        <taxon>Fungi</taxon>
        <taxon>Dikarya</taxon>
        <taxon>Ascomycota</taxon>
        <taxon>Pezizomycotina</taxon>
        <taxon>Sordariomycetes</taxon>
        <taxon>Hypocreomycetidae</taxon>
        <taxon>Hypocreales</taxon>
        <taxon>Nectriaceae</taxon>
        <taxon>Fusarium</taxon>
    </lineage>
</organism>
<gene>
    <name evidence="3" type="ORF">FUG_LOCUS313185</name>
</gene>
<evidence type="ECO:0000256" key="2">
    <source>
        <dbReference type="SAM" id="SignalP"/>
    </source>
</evidence>
<keyword evidence="2" id="KW-0732">Signal</keyword>
<sequence length="236" mass="24992">MVLFRCLAVAAALCHKVSAGPCRPHRDSTTTNEFSGATLAFESSVLVDTTAPTSTSITHSSVETVSSSYISTYLAVATMNTLLDEMVTSVTLSSRLGDEISILSEMTDAETPPSNAEQKETTTAQPNSSSEDPSVTASHQASAGTETSIAEINSFEIISTVPSSIETTTDETTKFETTIEPQPTNYFINRAFEIPDDGGEYTGALSMLGRSVIIKTDSSHALSGTPPRPHIQRTSG</sequence>
<evidence type="ECO:0000313" key="3">
    <source>
        <dbReference type="EMBL" id="VIO58603.1"/>
    </source>
</evidence>
<evidence type="ECO:0000256" key="1">
    <source>
        <dbReference type="SAM" id="MobiDB-lite"/>
    </source>
</evidence>
<dbReference type="AlphaFoldDB" id="A0A4E9DY55"/>
<feature type="chain" id="PRO_5026028348" evidence="2">
    <location>
        <begin position="20"/>
        <end position="236"/>
    </location>
</feature>
<feature type="signal peptide" evidence="2">
    <location>
        <begin position="1"/>
        <end position="19"/>
    </location>
</feature>
<dbReference type="EMBL" id="CAAKMV010000134">
    <property type="protein sequence ID" value="VIO58603.1"/>
    <property type="molecule type" value="Genomic_DNA"/>
</dbReference>
<accession>A0A4E9DY55</accession>
<name>A0A4E9DY55_GIBZA</name>
<feature type="region of interest" description="Disordered" evidence="1">
    <location>
        <begin position="108"/>
        <end position="146"/>
    </location>
</feature>
<feature type="compositionally biased region" description="Polar residues" evidence="1">
    <location>
        <begin position="112"/>
        <end position="146"/>
    </location>
</feature>
<reference evidence="3" key="1">
    <citation type="submission" date="2019-04" db="EMBL/GenBank/DDBJ databases">
        <authorList>
            <person name="Melise S."/>
            <person name="Noan J."/>
            <person name="Okalmin O."/>
        </authorList>
    </citation>
    <scope>NUCLEOTIDE SEQUENCE</scope>
    <source>
        <strain evidence="3">FN9</strain>
    </source>
</reference>
<proteinExistence type="predicted"/>
<protein>
    <submittedName>
        <fullName evidence="3">Uncharacterized protein</fullName>
    </submittedName>
</protein>